<dbReference type="InterPro" id="IPR008971">
    <property type="entry name" value="HSP40/DnaJ_pept-bd"/>
</dbReference>
<dbReference type="InterPro" id="IPR036869">
    <property type="entry name" value="J_dom_sf"/>
</dbReference>
<dbReference type="GO" id="GO:0051082">
    <property type="term" value="F:unfolded protein binding"/>
    <property type="evidence" value="ECO:0007669"/>
    <property type="project" value="InterPro"/>
</dbReference>
<evidence type="ECO:0000313" key="2">
    <source>
        <dbReference type="EMBL" id="SOE08619.1"/>
    </source>
</evidence>
<dbReference type="Pfam" id="PF01556">
    <property type="entry name" value="DnaJ_C"/>
    <property type="match status" value="1"/>
</dbReference>
<protein>
    <submittedName>
        <fullName evidence="2">DnaJ-class molecular chaperone</fullName>
    </submittedName>
</protein>
<keyword evidence="3" id="KW-1185">Reference proteome</keyword>
<dbReference type="PANTHER" id="PTHR43096:SF10">
    <property type="entry name" value="CHAPERONE PROTEIN DNAJ A6, CHLOROPLASTIC"/>
    <property type="match status" value="1"/>
</dbReference>
<name>A0A286HMU6_9HYPH</name>
<dbReference type="GO" id="GO:0042026">
    <property type="term" value="P:protein refolding"/>
    <property type="evidence" value="ECO:0007669"/>
    <property type="project" value="TreeGrafter"/>
</dbReference>
<dbReference type="SMART" id="SM00271">
    <property type="entry name" value="DnaJ"/>
    <property type="match status" value="1"/>
</dbReference>
<evidence type="ECO:0000313" key="3">
    <source>
        <dbReference type="Proteomes" id="UP000219465"/>
    </source>
</evidence>
<dbReference type="Pfam" id="PF00226">
    <property type="entry name" value="DnaJ"/>
    <property type="match status" value="1"/>
</dbReference>
<dbReference type="InterPro" id="IPR002939">
    <property type="entry name" value="DnaJ_C"/>
</dbReference>
<dbReference type="PANTHER" id="PTHR43096">
    <property type="entry name" value="DNAJ HOMOLOG 1, MITOCHONDRIAL-RELATED"/>
    <property type="match status" value="1"/>
</dbReference>
<dbReference type="Gene3D" id="1.10.287.110">
    <property type="entry name" value="DnaJ domain"/>
    <property type="match status" value="1"/>
</dbReference>
<feature type="domain" description="J" evidence="1">
    <location>
        <begin position="3"/>
        <end position="68"/>
    </location>
</feature>
<dbReference type="SUPFAM" id="SSF46565">
    <property type="entry name" value="Chaperone J-domain"/>
    <property type="match status" value="1"/>
</dbReference>
<proteinExistence type="predicted"/>
<dbReference type="SUPFAM" id="SSF49493">
    <property type="entry name" value="HSP40/DnaJ peptide-binding domain"/>
    <property type="match status" value="2"/>
</dbReference>
<dbReference type="PRINTS" id="PR00625">
    <property type="entry name" value="JDOMAIN"/>
</dbReference>
<dbReference type="CDD" id="cd06257">
    <property type="entry name" value="DnaJ"/>
    <property type="match status" value="1"/>
</dbReference>
<dbReference type="EMBL" id="OCPC01000001">
    <property type="protein sequence ID" value="SOE08619.1"/>
    <property type="molecule type" value="Genomic_DNA"/>
</dbReference>
<evidence type="ECO:0000259" key="1">
    <source>
        <dbReference type="PROSITE" id="PS50076"/>
    </source>
</evidence>
<dbReference type="Gene3D" id="2.60.260.20">
    <property type="entry name" value="Urease metallochaperone UreE, N-terminal domain"/>
    <property type="match status" value="2"/>
</dbReference>
<reference evidence="3" key="1">
    <citation type="submission" date="2017-08" db="EMBL/GenBank/DDBJ databases">
        <authorList>
            <person name="Varghese N."/>
            <person name="Submissions S."/>
        </authorList>
    </citation>
    <scope>NUCLEOTIDE SEQUENCE [LARGE SCALE GENOMIC DNA]</scope>
    <source>
        <strain evidence="3">KCTC 23107</strain>
    </source>
</reference>
<gene>
    <name evidence="2" type="ORF">SAMN05877838_0346</name>
</gene>
<dbReference type="Proteomes" id="UP000219465">
    <property type="component" value="Unassembled WGS sequence"/>
</dbReference>
<dbReference type="OrthoDB" id="9779889at2"/>
<dbReference type="FunFam" id="2.60.260.20:FF:000013">
    <property type="entry name" value="DnaJ subfamily B member 11"/>
    <property type="match status" value="1"/>
</dbReference>
<dbReference type="RefSeq" id="WP_097106400.1">
    <property type="nucleotide sequence ID" value="NZ_OCPC01000001.1"/>
</dbReference>
<dbReference type="PROSITE" id="PS50076">
    <property type="entry name" value="DNAJ_2"/>
    <property type="match status" value="1"/>
</dbReference>
<organism evidence="2 3">
    <name type="scientific">Hoeflea halophila</name>
    <dbReference type="NCBI Taxonomy" id="714899"/>
    <lineage>
        <taxon>Bacteria</taxon>
        <taxon>Pseudomonadati</taxon>
        <taxon>Pseudomonadota</taxon>
        <taxon>Alphaproteobacteria</taxon>
        <taxon>Hyphomicrobiales</taxon>
        <taxon>Rhizobiaceae</taxon>
        <taxon>Hoeflea</taxon>
    </lineage>
</organism>
<dbReference type="AlphaFoldDB" id="A0A286HMU6"/>
<accession>A0A286HMU6</accession>
<dbReference type="InterPro" id="IPR018253">
    <property type="entry name" value="DnaJ_domain_CS"/>
</dbReference>
<dbReference type="InterPro" id="IPR001623">
    <property type="entry name" value="DnaJ_domain"/>
</dbReference>
<dbReference type="GO" id="GO:0005737">
    <property type="term" value="C:cytoplasm"/>
    <property type="evidence" value="ECO:0007669"/>
    <property type="project" value="TreeGrafter"/>
</dbReference>
<dbReference type="PROSITE" id="PS00636">
    <property type="entry name" value="DNAJ_1"/>
    <property type="match status" value="1"/>
</dbReference>
<dbReference type="CDD" id="cd10747">
    <property type="entry name" value="DnaJ_C"/>
    <property type="match status" value="1"/>
</dbReference>
<sequence>MKNPYEVLGLKNKASDQEIKLAFKKLAKKYHPDLHPDDKQAEARFKDISAAHEFLRDKDRRRRFDAGEIDASGAERHQQQYYRDFAGASQSGFHGGGSGFAGDEDLEDFLARAFGGMGSGMGSGMGGMGGRRSSGRAGMKAPGQDVNYTLRVSFLDAARGGVNTLQLPDGKTLKVTIPEGAEDRQTLRLKGQGMPGFGGGPAGDAYIELHVQPHAHFVRKDDNIHLEVPVTLKEAALGARIEVPTLTGPVSLAVPKGANTGTKLRLKDRGIRNRKTGQKGHLYVTLKVMLPEADEPELAAFLEGWKPRHEQNPRKEMLS</sequence>